<keyword evidence="4" id="KW-0808">Transferase</keyword>
<protein>
    <submittedName>
        <fullName evidence="4">Leader peptidase (Prepilin peptidase)/N-methyltransferase</fullName>
        <ecNumber evidence="4">2.1.1.-</ecNumber>
        <ecNumber evidence="4">3.4.23.43</ecNumber>
    </submittedName>
</protein>
<name>A0A839DYG3_9PSEU</name>
<feature type="transmembrane region" description="Helical" evidence="2">
    <location>
        <begin position="92"/>
        <end position="113"/>
    </location>
</feature>
<feature type="transmembrane region" description="Helical" evidence="2">
    <location>
        <begin position="68"/>
        <end position="86"/>
    </location>
</feature>
<dbReference type="RefSeq" id="WP_182543046.1">
    <property type="nucleotide sequence ID" value="NZ_JACGWZ010000001.1"/>
</dbReference>
<organism evidence="4 5">
    <name type="scientific">Halosaccharopolyspora lacisalsi</name>
    <dbReference type="NCBI Taxonomy" id="1000566"/>
    <lineage>
        <taxon>Bacteria</taxon>
        <taxon>Bacillati</taxon>
        <taxon>Actinomycetota</taxon>
        <taxon>Actinomycetes</taxon>
        <taxon>Pseudonocardiales</taxon>
        <taxon>Pseudonocardiaceae</taxon>
        <taxon>Halosaccharopolyspora</taxon>
    </lineage>
</organism>
<evidence type="ECO:0000259" key="3">
    <source>
        <dbReference type="Pfam" id="PF01478"/>
    </source>
</evidence>
<dbReference type="GO" id="GO:0032259">
    <property type="term" value="P:methylation"/>
    <property type="evidence" value="ECO:0007669"/>
    <property type="project" value="UniProtKB-KW"/>
</dbReference>
<dbReference type="EMBL" id="JACGWZ010000001">
    <property type="protein sequence ID" value="MBA8823798.1"/>
    <property type="molecule type" value="Genomic_DNA"/>
</dbReference>
<feature type="transmembrane region" description="Helical" evidence="2">
    <location>
        <begin position="170"/>
        <end position="188"/>
    </location>
</feature>
<dbReference type="GO" id="GO:0005886">
    <property type="term" value="C:plasma membrane"/>
    <property type="evidence" value="ECO:0007669"/>
    <property type="project" value="TreeGrafter"/>
</dbReference>
<dbReference type="GO" id="GO:0006465">
    <property type="term" value="P:signal peptide processing"/>
    <property type="evidence" value="ECO:0007669"/>
    <property type="project" value="TreeGrafter"/>
</dbReference>
<keyword evidence="2" id="KW-0812">Transmembrane</keyword>
<comment type="similarity">
    <text evidence="1">Belongs to the peptidase A24 family.</text>
</comment>
<dbReference type="GO" id="GO:0008168">
    <property type="term" value="F:methyltransferase activity"/>
    <property type="evidence" value="ECO:0007669"/>
    <property type="project" value="UniProtKB-KW"/>
</dbReference>
<evidence type="ECO:0000313" key="5">
    <source>
        <dbReference type="Proteomes" id="UP000569329"/>
    </source>
</evidence>
<evidence type="ECO:0000256" key="1">
    <source>
        <dbReference type="ARBA" id="ARBA00005801"/>
    </source>
</evidence>
<feature type="transmembrane region" description="Helical" evidence="2">
    <location>
        <begin position="125"/>
        <end position="158"/>
    </location>
</feature>
<dbReference type="GO" id="GO:0004190">
    <property type="term" value="F:aspartic-type endopeptidase activity"/>
    <property type="evidence" value="ECO:0007669"/>
    <property type="project" value="UniProtKB-EC"/>
</dbReference>
<keyword evidence="4" id="KW-0378">Hydrolase</keyword>
<dbReference type="EC" id="3.4.23.43" evidence="4"/>
<dbReference type="AlphaFoldDB" id="A0A839DYG3"/>
<dbReference type="InterPro" id="IPR050882">
    <property type="entry name" value="Prepilin_peptidase/N-MTase"/>
</dbReference>
<dbReference type="PANTHER" id="PTHR30487">
    <property type="entry name" value="TYPE 4 PREPILIN-LIKE PROTEINS LEADER PEPTIDE-PROCESSING ENZYME"/>
    <property type="match status" value="1"/>
</dbReference>
<keyword evidence="4" id="KW-0489">Methyltransferase</keyword>
<gene>
    <name evidence="4" type="ORF">FHX42_001127</name>
</gene>
<evidence type="ECO:0000256" key="2">
    <source>
        <dbReference type="SAM" id="Phobius"/>
    </source>
</evidence>
<dbReference type="EC" id="2.1.1.-" evidence="4"/>
<keyword evidence="5" id="KW-1185">Reference proteome</keyword>
<reference evidence="4 5" key="1">
    <citation type="submission" date="2020-07" db="EMBL/GenBank/DDBJ databases">
        <title>Sequencing the genomes of 1000 actinobacteria strains.</title>
        <authorList>
            <person name="Klenk H.-P."/>
        </authorList>
    </citation>
    <scope>NUCLEOTIDE SEQUENCE [LARGE SCALE GENOMIC DNA]</scope>
    <source>
        <strain evidence="4 5">DSM 45975</strain>
    </source>
</reference>
<accession>A0A839DYG3</accession>
<evidence type="ECO:0000313" key="4">
    <source>
        <dbReference type="EMBL" id="MBA8823798.1"/>
    </source>
</evidence>
<dbReference type="PANTHER" id="PTHR30487:SF0">
    <property type="entry name" value="PREPILIN LEADER PEPTIDASE_N-METHYLTRANSFERASE-RELATED"/>
    <property type="match status" value="1"/>
</dbReference>
<comment type="caution">
    <text evidence="4">The sequence shown here is derived from an EMBL/GenBank/DDBJ whole genome shotgun (WGS) entry which is preliminary data.</text>
</comment>
<keyword evidence="2" id="KW-1133">Transmembrane helix</keyword>
<feature type="domain" description="Prepilin type IV endopeptidase peptidase" evidence="3">
    <location>
        <begin position="46"/>
        <end position="154"/>
    </location>
</feature>
<dbReference type="InterPro" id="IPR000045">
    <property type="entry name" value="Prepilin_IV_endopep_pep"/>
</dbReference>
<proteinExistence type="inferred from homology"/>
<keyword evidence="2" id="KW-0472">Membrane</keyword>
<dbReference type="Proteomes" id="UP000569329">
    <property type="component" value="Unassembled WGS sequence"/>
</dbReference>
<dbReference type="Pfam" id="PF01478">
    <property type="entry name" value="Peptidase_A24"/>
    <property type="match status" value="1"/>
</dbReference>
<feature type="transmembrane region" description="Helical" evidence="2">
    <location>
        <begin position="37"/>
        <end position="56"/>
    </location>
</feature>
<dbReference type="Gene3D" id="1.20.120.1220">
    <property type="match status" value="1"/>
</dbReference>
<sequence>MLLLAIRHREDCPWWQVALQLSATAALFIMLAERYGLGTQALVPIALAVTAAPLAIFDARTRRLPNWLMLHTYALVASATAMAALRTGAFEVALRTLAGALLLLTFCGTLYVLFPGQLGGGDVKIAGPLGAVLASAAWSAVFAGLLLGWTLAAIAQLFLRAVRRDQAGEALPLGTFLLIGTFATLLLTG</sequence>